<dbReference type="InterPro" id="IPR003352">
    <property type="entry name" value="PTS_EIIC"/>
</dbReference>
<feature type="transmembrane region" description="Helical" evidence="9">
    <location>
        <begin position="282"/>
        <end position="302"/>
    </location>
</feature>
<dbReference type="Proteomes" id="UP001154111">
    <property type="component" value="Chromosome"/>
</dbReference>
<dbReference type="GO" id="GO:0005886">
    <property type="term" value="C:plasma membrane"/>
    <property type="evidence" value="ECO:0007669"/>
    <property type="project" value="UniProtKB-SubCell"/>
</dbReference>
<feature type="transmembrane region" description="Helical" evidence="9">
    <location>
        <begin position="393"/>
        <end position="414"/>
    </location>
</feature>
<evidence type="ECO:0000313" key="13">
    <source>
        <dbReference type="Proteomes" id="UP001154095"/>
    </source>
</evidence>
<evidence type="ECO:0000313" key="11">
    <source>
        <dbReference type="EMBL" id="CAH2761123.1"/>
    </source>
</evidence>
<evidence type="ECO:0000313" key="12">
    <source>
        <dbReference type="EMBL" id="CAH2761132.1"/>
    </source>
</evidence>
<evidence type="ECO:0000256" key="1">
    <source>
        <dbReference type="ARBA" id="ARBA00004651"/>
    </source>
</evidence>
<dbReference type="GO" id="GO:0008982">
    <property type="term" value="F:protein-N(PI)-phosphohistidine-sugar phosphotransferase activity"/>
    <property type="evidence" value="ECO:0007669"/>
    <property type="project" value="UniProtKB-UniRule"/>
</dbReference>
<dbReference type="Pfam" id="PF02378">
    <property type="entry name" value="PTS_EIIC"/>
    <property type="match status" value="1"/>
</dbReference>
<feature type="transmembrane region" description="Helical" evidence="9">
    <location>
        <begin position="174"/>
        <end position="194"/>
    </location>
</feature>
<feature type="transmembrane region" description="Helical" evidence="9">
    <location>
        <begin position="32"/>
        <end position="53"/>
    </location>
</feature>
<keyword evidence="13" id="KW-1185">Reference proteome</keyword>
<feature type="domain" description="PTS EIIC type-3" evidence="10">
    <location>
        <begin position="8"/>
        <end position="410"/>
    </location>
</feature>
<keyword evidence="4 8" id="KW-0762">Sugar transport</keyword>
<evidence type="ECO:0000256" key="9">
    <source>
        <dbReference type="SAM" id="Phobius"/>
    </source>
</evidence>
<dbReference type="NCBIfam" id="TIGR00410">
    <property type="entry name" value="lacE"/>
    <property type="match status" value="1"/>
</dbReference>
<accession>A0AAU9VFG2</accession>
<feature type="transmembrane region" description="Helical" evidence="9">
    <location>
        <begin position="330"/>
        <end position="348"/>
    </location>
</feature>
<keyword evidence="7 8" id="KW-0472">Membrane</keyword>
<evidence type="ECO:0000256" key="3">
    <source>
        <dbReference type="ARBA" id="ARBA00022475"/>
    </source>
</evidence>
<evidence type="ECO:0000256" key="2">
    <source>
        <dbReference type="ARBA" id="ARBA00022448"/>
    </source>
</evidence>
<keyword evidence="6 9" id="KW-1133">Transmembrane helix</keyword>
<keyword evidence="2 8" id="KW-0813">Transport</keyword>
<organism evidence="11 14">
    <name type="scientific">Erysipelothrix amsterdamensis</name>
    <dbReference type="NCBI Taxonomy" id="2929157"/>
    <lineage>
        <taxon>Bacteria</taxon>
        <taxon>Bacillati</taxon>
        <taxon>Bacillota</taxon>
        <taxon>Erysipelotrichia</taxon>
        <taxon>Erysipelotrichales</taxon>
        <taxon>Erysipelotrichaceae</taxon>
        <taxon>Erysipelothrix</taxon>
    </lineage>
</organism>
<feature type="transmembrane region" description="Helical" evidence="9">
    <location>
        <begin position="124"/>
        <end position="153"/>
    </location>
</feature>
<name>A0AAU9VFG2_9FIRM</name>
<dbReference type="GO" id="GO:1901264">
    <property type="term" value="P:carbohydrate derivative transport"/>
    <property type="evidence" value="ECO:0007669"/>
    <property type="project" value="TreeGrafter"/>
</dbReference>
<dbReference type="EMBL" id="OW659496">
    <property type="protein sequence ID" value="CAH2761132.1"/>
    <property type="molecule type" value="Genomic_DNA"/>
</dbReference>
<dbReference type="EMBL" id="OW659477">
    <property type="protein sequence ID" value="CAH2761123.1"/>
    <property type="molecule type" value="Genomic_DNA"/>
</dbReference>
<evidence type="ECO:0000256" key="6">
    <source>
        <dbReference type="ARBA" id="ARBA00022989"/>
    </source>
</evidence>
<protein>
    <recommendedName>
        <fullName evidence="8">Permease IIC component</fullName>
    </recommendedName>
</protein>
<dbReference type="RefSeq" id="WP_254007202.1">
    <property type="nucleotide sequence ID" value="NZ_OW659477.1"/>
</dbReference>
<feature type="transmembrane region" description="Helical" evidence="9">
    <location>
        <begin position="214"/>
        <end position="237"/>
    </location>
</feature>
<evidence type="ECO:0000256" key="7">
    <source>
        <dbReference type="ARBA" id="ARBA00023136"/>
    </source>
</evidence>
<feature type="transmembrane region" description="Helical" evidence="9">
    <location>
        <begin position="100"/>
        <end position="118"/>
    </location>
</feature>
<dbReference type="PANTHER" id="PTHR33989:SF4">
    <property type="entry name" value="PTS SYSTEM N,N'-DIACETYLCHITOBIOSE-SPECIFIC EIIC COMPONENT"/>
    <property type="match status" value="1"/>
</dbReference>
<dbReference type="InterPro" id="IPR051088">
    <property type="entry name" value="PTS_Sugar-EIIC/EIIB"/>
</dbReference>
<dbReference type="PIRSF" id="PIRSF006351">
    <property type="entry name" value="PTS_EIIC-Cellobiose"/>
    <property type="match status" value="1"/>
</dbReference>
<comment type="subcellular location">
    <subcellularLocation>
        <location evidence="1">Cell membrane</location>
        <topology evidence="1">Multi-pass membrane protein</topology>
    </subcellularLocation>
</comment>
<gene>
    <name evidence="11" type="primary">licC_1</name>
    <name evidence="11" type="ORF">ERYAMS2_00547</name>
    <name evidence="12" type="ORF">ERYAMS_00257</name>
</gene>
<keyword evidence="5 9" id="KW-0812">Transmembrane</keyword>
<evidence type="ECO:0000259" key="10">
    <source>
        <dbReference type="PROSITE" id="PS51105"/>
    </source>
</evidence>
<evidence type="ECO:0000256" key="4">
    <source>
        <dbReference type="ARBA" id="ARBA00022597"/>
    </source>
</evidence>
<dbReference type="GO" id="GO:0009401">
    <property type="term" value="P:phosphoenolpyruvate-dependent sugar phosphotransferase system"/>
    <property type="evidence" value="ECO:0007669"/>
    <property type="project" value="InterPro"/>
</dbReference>
<evidence type="ECO:0000256" key="8">
    <source>
        <dbReference type="PIRNR" id="PIRNR006351"/>
    </source>
</evidence>
<comment type="function">
    <text evidence="8">The phosphoenolpyruvate-dependent sugar phosphotransferase system (PTS), a major carbohydrate active -transport system, catalyzes the phosphorylation of incoming sugar substrates concomitant with their translocation across the cell membrane.</text>
</comment>
<evidence type="ECO:0000256" key="5">
    <source>
        <dbReference type="ARBA" id="ARBA00022692"/>
    </source>
</evidence>
<dbReference type="PANTHER" id="PTHR33989">
    <property type="match status" value="1"/>
</dbReference>
<dbReference type="Proteomes" id="UP001154095">
    <property type="component" value="Chromosome"/>
</dbReference>
<dbReference type="InterPro" id="IPR004501">
    <property type="entry name" value="PTS_EIIC_3"/>
</dbReference>
<proteinExistence type="predicted"/>
<keyword evidence="3 8" id="KW-1003">Cell membrane</keyword>
<feature type="transmembrane region" description="Helical" evidence="9">
    <location>
        <begin position="355"/>
        <end position="373"/>
    </location>
</feature>
<dbReference type="AlphaFoldDB" id="A0AAU9VFG2"/>
<feature type="transmembrane region" description="Helical" evidence="9">
    <location>
        <begin position="73"/>
        <end position="93"/>
    </location>
</feature>
<dbReference type="PROSITE" id="PS51105">
    <property type="entry name" value="PTS_EIIC_TYPE_3"/>
    <property type="match status" value="1"/>
</dbReference>
<reference evidence="11" key="1">
    <citation type="submission" date="2022-04" db="EMBL/GenBank/DDBJ databases">
        <authorList>
            <person name="Forde T."/>
        </authorList>
    </citation>
    <scope>NUCLEOTIDE SEQUENCE</scope>
    <source>
        <strain evidence="11">A18Y016a</strain>
        <strain evidence="12">A18Y020d</strain>
    </source>
</reference>
<dbReference type="InterPro" id="IPR004796">
    <property type="entry name" value="PTS_IIC_cello"/>
</dbReference>
<sequence length="426" mass="45532">MNKVGDFLEEKVLPVAAKLSSNKFLIAIRDGITLSMPLIIIGSIFMVIASFPVPGWEAWLGDIGVAGYLWKGVDSSFGLVGLISAFGIAYSIADQHKTDGISAGIIALSAFIVVTPFVKGETGAGITVGLVGARGLFVAIILAIISGLIYQWFINNNIEIKMPDTVPPAVAKSFSAIIPGAVIITMWLTIFGLLDKFGLPNLHDIAAVVLGKPFGLLGNNIIGTMIVVAFNSIFWFLGIHGGHVVNSIMKPIWIANLDANRVAYQAGEALQHIITEPFMDNFVYIGGGGATIGLVLAIAYYARKKKTSLRTKALAPITVVPGLFNINEPTMFGLPVVLNLLLIVPFILAPMLNALITYFAMASGLVPLTRTVATWTMPPVISGFLTTGSIRGSILQVILIALDILLYLPFFAMVEKGFKAEETTEQ</sequence>
<evidence type="ECO:0000313" key="14">
    <source>
        <dbReference type="Proteomes" id="UP001154111"/>
    </source>
</evidence>